<dbReference type="STRING" id="576137.A0A1L7XAU7"/>
<name>A0A1L7XAU7_9HELO</name>
<keyword evidence="4" id="KW-1185">Reference proteome</keyword>
<evidence type="ECO:0000256" key="1">
    <source>
        <dbReference type="ARBA" id="ARBA00005254"/>
    </source>
</evidence>
<evidence type="ECO:0000256" key="2">
    <source>
        <dbReference type="SAM" id="MobiDB-lite"/>
    </source>
</evidence>
<evidence type="ECO:0000313" key="3">
    <source>
        <dbReference type="EMBL" id="CZR62158.1"/>
    </source>
</evidence>
<reference evidence="3 4" key="1">
    <citation type="submission" date="2016-03" db="EMBL/GenBank/DDBJ databases">
        <authorList>
            <person name="Ploux O."/>
        </authorList>
    </citation>
    <scope>NUCLEOTIDE SEQUENCE [LARGE SCALE GENOMIC DNA]</scope>
    <source>
        <strain evidence="3 4">UAMH 11012</strain>
    </source>
</reference>
<protein>
    <submittedName>
        <fullName evidence="3">Probable enoyl-CoA hydratase/isomerase family protein</fullName>
    </submittedName>
</protein>
<accession>A0A1L7XAU7</accession>
<evidence type="ECO:0000313" key="4">
    <source>
        <dbReference type="Proteomes" id="UP000184330"/>
    </source>
</evidence>
<dbReference type="Proteomes" id="UP000184330">
    <property type="component" value="Unassembled WGS sequence"/>
</dbReference>
<dbReference type="EMBL" id="FJOG01000020">
    <property type="protein sequence ID" value="CZR62158.1"/>
    <property type="molecule type" value="Genomic_DNA"/>
</dbReference>
<dbReference type="InterPro" id="IPR001753">
    <property type="entry name" value="Enoyl-CoA_hydra/iso"/>
</dbReference>
<dbReference type="InterPro" id="IPR014748">
    <property type="entry name" value="Enoyl-CoA_hydra_C"/>
</dbReference>
<dbReference type="PANTHER" id="PTHR43684:SF4">
    <property type="entry name" value="ENOYL-COA HYDRATASE_ISOMERASE FAMILY PROTEIN (AFU_ORTHOLOGUE AFUA_1G01890)"/>
    <property type="match status" value="1"/>
</dbReference>
<organism evidence="3 4">
    <name type="scientific">Phialocephala subalpina</name>
    <dbReference type="NCBI Taxonomy" id="576137"/>
    <lineage>
        <taxon>Eukaryota</taxon>
        <taxon>Fungi</taxon>
        <taxon>Dikarya</taxon>
        <taxon>Ascomycota</taxon>
        <taxon>Pezizomycotina</taxon>
        <taxon>Leotiomycetes</taxon>
        <taxon>Helotiales</taxon>
        <taxon>Mollisiaceae</taxon>
        <taxon>Phialocephala</taxon>
        <taxon>Phialocephala fortinii species complex</taxon>
    </lineage>
</organism>
<dbReference type="Gene3D" id="3.90.226.10">
    <property type="entry name" value="2-enoyl-CoA Hydratase, Chain A, domain 1"/>
    <property type="match status" value="1"/>
</dbReference>
<dbReference type="GO" id="GO:0016853">
    <property type="term" value="F:isomerase activity"/>
    <property type="evidence" value="ECO:0007669"/>
    <property type="project" value="UniProtKB-KW"/>
</dbReference>
<proteinExistence type="inferred from homology"/>
<dbReference type="AlphaFoldDB" id="A0A1L7XAU7"/>
<keyword evidence="3" id="KW-0413">Isomerase</keyword>
<dbReference type="CDD" id="cd06558">
    <property type="entry name" value="crotonase-like"/>
    <property type="match status" value="1"/>
</dbReference>
<dbReference type="PANTHER" id="PTHR43684">
    <property type="match status" value="1"/>
</dbReference>
<dbReference type="SUPFAM" id="SSF52096">
    <property type="entry name" value="ClpP/crotonase"/>
    <property type="match status" value="1"/>
</dbReference>
<dbReference type="InterPro" id="IPR051053">
    <property type="entry name" value="ECH/Chromodomain_protein"/>
</dbReference>
<dbReference type="OrthoDB" id="2018133at2759"/>
<comment type="similarity">
    <text evidence="1">Belongs to the enoyl-CoA hydratase/isomerase family.</text>
</comment>
<dbReference type="Pfam" id="PF00378">
    <property type="entry name" value="ECH_1"/>
    <property type="match status" value="1"/>
</dbReference>
<dbReference type="Gene3D" id="1.10.12.10">
    <property type="entry name" value="Lyase 2-enoyl-coa Hydratase, Chain A, domain 2"/>
    <property type="match status" value="1"/>
</dbReference>
<feature type="region of interest" description="Disordered" evidence="2">
    <location>
        <begin position="287"/>
        <end position="313"/>
    </location>
</feature>
<dbReference type="InterPro" id="IPR029045">
    <property type="entry name" value="ClpP/crotonase-like_dom_sf"/>
</dbReference>
<gene>
    <name evidence="3" type="ORF">PAC_12055</name>
</gene>
<sequence length="313" mass="34272">MIPSPAPVVLPASYETIPLTHIKLSHHPEGSPSPTPIIILTLNRPKVQNAFTREMMDDFEKVYPLFDVDERVKVIVLTGAGRTFCAGADLERGFKGGEERVMDHRDGGGRVALAIYRCRKPTIAAMQGSAVGLGMTMTLPAAIRIAYEGGKYGFVFARRGVTMESSSSFFLPRLIGYSRAMYLVTTGGIFPPNSKHFGPLFAETLPDASQVLPRALELANEIAENVSGLAAYLNTSMMWRNPGTAEGAHLMDSAILYHMFSARDQIEGVTSFFEKRKPNFKATLEDDAPPNFPWWSEVDTGSRPKAAKGTSKL</sequence>